<keyword evidence="1" id="KW-1185">Reference proteome</keyword>
<gene>
    <name evidence="2" type="primary">LOC107889937</name>
</gene>
<dbReference type="AlphaFoldDB" id="A0A1U8HVB2"/>
<dbReference type="PANTHER" id="PTHR46148">
    <property type="entry name" value="CHROMO DOMAIN-CONTAINING PROTEIN"/>
    <property type="match status" value="1"/>
</dbReference>
<sequence>MEDKVRLIWARLKATSNRQKMYADLKRREIEYSVRDFAFLKVSPWKKEIEVRPNLTFEEEPIQILDRNVKVLRRKFIPLVKVLWQNHSIEEAMWEPKDSMCQQYPHMF</sequence>
<dbReference type="OrthoDB" id="998593at2759"/>
<reference evidence="2" key="2">
    <citation type="submission" date="2025-08" db="UniProtKB">
        <authorList>
            <consortium name="RefSeq"/>
        </authorList>
    </citation>
    <scope>IDENTIFICATION</scope>
</reference>
<proteinExistence type="predicted"/>
<evidence type="ECO:0000313" key="2">
    <source>
        <dbReference type="RefSeq" id="XP_016669957.1"/>
    </source>
</evidence>
<organism evidence="1 2">
    <name type="scientific">Gossypium hirsutum</name>
    <name type="common">Upland cotton</name>
    <name type="synonym">Gossypium mexicanum</name>
    <dbReference type="NCBI Taxonomy" id="3635"/>
    <lineage>
        <taxon>Eukaryota</taxon>
        <taxon>Viridiplantae</taxon>
        <taxon>Streptophyta</taxon>
        <taxon>Embryophyta</taxon>
        <taxon>Tracheophyta</taxon>
        <taxon>Spermatophyta</taxon>
        <taxon>Magnoliopsida</taxon>
        <taxon>eudicotyledons</taxon>
        <taxon>Gunneridae</taxon>
        <taxon>Pentapetalae</taxon>
        <taxon>rosids</taxon>
        <taxon>malvids</taxon>
        <taxon>Malvales</taxon>
        <taxon>Malvaceae</taxon>
        <taxon>Malvoideae</taxon>
        <taxon>Gossypium</taxon>
    </lineage>
</organism>
<name>A0A1U8HVB2_GOSHI</name>
<protein>
    <recommendedName>
        <fullName evidence="3">Chromo domain-containing protein</fullName>
    </recommendedName>
</protein>
<evidence type="ECO:0000313" key="1">
    <source>
        <dbReference type="Proteomes" id="UP000818029"/>
    </source>
</evidence>
<dbReference type="Proteomes" id="UP000818029">
    <property type="component" value="Chromosome A09"/>
</dbReference>
<dbReference type="RefSeq" id="XP_016669957.1">
    <property type="nucleotide sequence ID" value="XM_016814468.1"/>
</dbReference>
<dbReference type="PANTHER" id="PTHR46148:SF44">
    <property type="entry name" value="GAG-POL POLYPROTEIN"/>
    <property type="match status" value="1"/>
</dbReference>
<evidence type="ECO:0008006" key="3">
    <source>
        <dbReference type="Google" id="ProtNLM"/>
    </source>
</evidence>
<dbReference type="SMR" id="A0A1U8HVB2"/>
<dbReference type="PaxDb" id="3635-A0A1U8HVB2"/>
<accession>A0A1U8HVB2</accession>
<dbReference type="KEGG" id="ghi:107889937"/>
<reference evidence="1" key="1">
    <citation type="journal article" date="2020" name="Nat. Genet.">
        <title>Genomic diversifications of five Gossypium allopolyploid species and their impact on cotton improvement.</title>
        <authorList>
            <person name="Chen Z.J."/>
            <person name="Sreedasyam A."/>
            <person name="Ando A."/>
            <person name="Song Q."/>
            <person name="De Santiago L.M."/>
            <person name="Hulse-Kemp A.M."/>
            <person name="Ding M."/>
            <person name="Ye W."/>
            <person name="Kirkbride R.C."/>
            <person name="Jenkins J."/>
            <person name="Plott C."/>
            <person name="Lovell J."/>
            <person name="Lin Y.M."/>
            <person name="Vaughn R."/>
            <person name="Liu B."/>
            <person name="Simpson S."/>
            <person name="Scheffler B.E."/>
            <person name="Wen L."/>
            <person name="Saski C.A."/>
            <person name="Grover C.E."/>
            <person name="Hu G."/>
            <person name="Conover J.L."/>
            <person name="Carlson J.W."/>
            <person name="Shu S."/>
            <person name="Boston L.B."/>
            <person name="Williams M."/>
            <person name="Peterson D.G."/>
            <person name="McGee K."/>
            <person name="Jones D.C."/>
            <person name="Wendel J.F."/>
            <person name="Stelly D.M."/>
            <person name="Grimwood J."/>
            <person name="Schmutz J."/>
        </authorList>
    </citation>
    <scope>NUCLEOTIDE SEQUENCE [LARGE SCALE GENOMIC DNA]</scope>
    <source>
        <strain evidence="1">cv. TM-1</strain>
    </source>
</reference>
<dbReference type="GeneID" id="107889937"/>